<evidence type="ECO:0000313" key="11">
    <source>
        <dbReference type="EMBL" id="PNQ96856.1"/>
    </source>
</evidence>
<dbReference type="OrthoDB" id="9813426at2"/>
<keyword evidence="5 7" id="KW-0472">Membrane</keyword>
<evidence type="ECO:0000313" key="14">
    <source>
        <dbReference type="Proteomes" id="UP001628281"/>
    </source>
</evidence>
<evidence type="ECO:0000256" key="3">
    <source>
        <dbReference type="ARBA" id="ARBA00022692"/>
    </source>
</evidence>
<evidence type="ECO:0000313" key="13">
    <source>
        <dbReference type="Proteomes" id="UP000325333"/>
    </source>
</evidence>
<dbReference type="Proteomes" id="UP000325333">
    <property type="component" value="Unassembled WGS sequence"/>
</dbReference>
<evidence type="ECO:0000256" key="1">
    <source>
        <dbReference type="ARBA" id="ARBA00004651"/>
    </source>
</evidence>
<evidence type="ECO:0000313" key="9">
    <source>
        <dbReference type="EMBL" id="KAA1054563.1"/>
    </source>
</evidence>
<feature type="region of interest" description="Disordered" evidence="6">
    <location>
        <begin position="205"/>
        <end position="225"/>
    </location>
</feature>
<organism evidence="11 12">
    <name type="scientific">Azospirillum argentinense</name>
    <dbReference type="NCBI Taxonomy" id="2970906"/>
    <lineage>
        <taxon>Bacteria</taxon>
        <taxon>Pseudomonadati</taxon>
        <taxon>Pseudomonadota</taxon>
        <taxon>Alphaproteobacteria</taxon>
        <taxon>Rhodospirillales</taxon>
        <taxon>Azospirillaceae</taxon>
        <taxon>Azospirillum</taxon>
    </lineage>
</organism>
<feature type="transmembrane region" description="Helical" evidence="7">
    <location>
        <begin position="144"/>
        <end position="164"/>
    </location>
</feature>
<keyword evidence="3 7" id="KW-0812">Transmembrane</keyword>
<evidence type="ECO:0000259" key="8">
    <source>
        <dbReference type="Pfam" id="PF09335"/>
    </source>
</evidence>
<reference evidence="9 13" key="2">
    <citation type="submission" date="2019-07" db="EMBL/GenBank/DDBJ databases">
        <title>Genome sequencing of the stress-tolerant strain Azospirillum brasilense Az19.</title>
        <authorList>
            <person name="Maroniche G.A."/>
            <person name="Garcia J.E."/>
            <person name="Pagnussat L."/>
            <person name="Amenta M."/>
            <person name="Creus C.M."/>
        </authorList>
    </citation>
    <scope>NUCLEOTIDE SEQUENCE [LARGE SCALE GENOMIC DNA]</scope>
    <source>
        <strain evidence="9 13">Az19</strain>
    </source>
</reference>
<dbReference type="GO" id="GO:0005886">
    <property type="term" value="C:plasma membrane"/>
    <property type="evidence" value="ECO:0007669"/>
    <property type="project" value="UniProtKB-SubCell"/>
</dbReference>
<dbReference type="RefSeq" id="WP_038528580.1">
    <property type="nucleotide sequence ID" value="NZ_CP007793.1"/>
</dbReference>
<keyword evidence="2" id="KW-1003">Cell membrane</keyword>
<comment type="subcellular location">
    <subcellularLocation>
        <location evidence="1">Cell membrane</location>
        <topology evidence="1">Multi-pass membrane protein</topology>
    </subcellularLocation>
</comment>
<gene>
    <name evidence="10" type="ORF">ACJ41P_20235</name>
    <name evidence="11" type="ORF">C1S70_21580</name>
    <name evidence="9" type="ORF">FH063_006398</name>
</gene>
<keyword evidence="4 7" id="KW-1133">Transmembrane helix</keyword>
<keyword evidence="14" id="KW-1185">Reference proteome</keyword>
<dbReference type="Proteomes" id="UP000236268">
    <property type="component" value="Unassembled WGS sequence"/>
</dbReference>
<reference evidence="11 12" key="1">
    <citation type="submission" date="2018-01" db="EMBL/GenBank/DDBJ databases">
        <title>Whole genome sequence of Azospirillum brasilense REC3 isolated from strawberry roots.</title>
        <authorList>
            <person name="Fontana C.A."/>
            <person name="Salazar S.M."/>
            <person name="Bassi D."/>
            <person name="Puglisi E."/>
            <person name="Lovaisa N.C."/>
            <person name="Toffoli L.M."/>
            <person name="Pedraza R."/>
            <person name="Cocconcelli P.S."/>
        </authorList>
    </citation>
    <scope>NUCLEOTIDE SEQUENCE [LARGE SCALE GENOMIC DNA]</scope>
    <source>
        <strain evidence="11 12">REC3</strain>
    </source>
</reference>
<feature type="compositionally biased region" description="Low complexity" evidence="6">
    <location>
        <begin position="216"/>
        <end position="225"/>
    </location>
</feature>
<evidence type="ECO:0000256" key="6">
    <source>
        <dbReference type="SAM" id="MobiDB-lite"/>
    </source>
</evidence>
<evidence type="ECO:0000256" key="2">
    <source>
        <dbReference type="ARBA" id="ARBA00022475"/>
    </source>
</evidence>
<evidence type="ECO:0000256" key="4">
    <source>
        <dbReference type="ARBA" id="ARBA00022989"/>
    </source>
</evidence>
<protein>
    <submittedName>
        <fullName evidence="11">DedA family protein</fullName>
    </submittedName>
</protein>
<name>A0A2K1FWG3_9PROT</name>
<dbReference type="InterPro" id="IPR032816">
    <property type="entry name" value="VTT_dom"/>
</dbReference>
<dbReference type="AlphaFoldDB" id="A0A2K1FWG3"/>
<evidence type="ECO:0000256" key="5">
    <source>
        <dbReference type="ARBA" id="ARBA00023136"/>
    </source>
</evidence>
<dbReference type="Proteomes" id="UP001628281">
    <property type="component" value="Unassembled WGS sequence"/>
</dbReference>
<feature type="domain" description="VTT" evidence="8">
    <location>
        <begin position="52"/>
        <end position="164"/>
    </location>
</feature>
<comment type="caution">
    <text evidence="11">The sequence shown here is derived from an EMBL/GenBank/DDBJ whole genome shotgun (WGS) entry which is preliminary data.</text>
</comment>
<proteinExistence type="predicted"/>
<dbReference type="InterPro" id="IPR051311">
    <property type="entry name" value="DedA_domain"/>
</dbReference>
<feature type="transmembrane region" description="Helical" evidence="7">
    <location>
        <begin position="52"/>
        <end position="74"/>
    </location>
</feature>
<dbReference type="EMBL" id="VEWN01000009">
    <property type="protein sequence ID" value="KAA1054563.1"/>
    <property type="molecule type" value="Genomic_DNA"/>
</dbReference>
<reference evidence="10 14" key="3">
    <citation type="submission" date="2024-11" db="EMBL/GenBank/DDBJ databases">
        <title>Draft genome sequences of two bacteria associated to sugarcane roots in Colombia.</title>
        <authorList>
            <person name="Pardo-Diaz S."/>
            <person name="Masmela-Mendoza J."/>
            <person name="Delgadillo-Duran P."/>
            <person name="Bautista E.J."/>
            <person name="Rojas-Tapias D.F."/>
        </authorList>
    </citation>
    <scope>NUCLEOTIDE SEQUENCE [LARGE SCALE GENOMIC DNA]</scope>
    <source>
        <strain evidence="10 14">Ap18</strain>
    </source>
</reference>
<dbReference type="EMBL" id="JBJLSN010000032">
    <property type="protein sequence ID" value="MFL7903474.1"/>
    <property type="molecule type" value="Genomic_DNA"/>
</dbReference>
<dbReference type="Pfam" id="PF09335">
    <property type="entry name" value="VTT_dom"/>
    <property type="match status" value="1"/>
</dbReference>
<evidence type="ECO:0000313" key="12">
    <source>
        <dbReference type="Proteomes" id="UP000236268"/>
    </source>
</evidence>
<sequence>MAGGLTNWLVDVMHTMNYVGIFLLLVLARVIPPVPAESVIPLAGIAAAQGEYNLFGVALAGGLGSLAGQLVWFLPSRLMGRDRLEAFLKRYGHWLTIHPRKVRRSTEWFGKHGGIAVFLTQPVPGVRTLISIPAGACRMSIPLYCLYSGVGSILWTLLLAWTGYMLSRWPFAHSLVGYFTVGLLVVLVGLYLYRLVSHFHGIRRAQKSSRGPDGDPPVAGAPLSP</sequence>
<dbReference type="PANTHER" id="PTHR42709:SF6">
    <property type="entry name" value="UNDECAPRENYL PHOSPHATE TRANSPORTER A"/>
    <property type="match status" value="1"/>
</dbReference>
<evidence type="ECO:0000313" key="10">
    <source>
        <dbReference type="EMBL" id="MFL7903474.1"/>
    </source>
</evidence>
<feature type="transmembrane region" description="Helical" evidence="7">
    <location>
        <begin position="176"/>
        <end position="196"/>
    </location>
</feature>
<evidence type="ECO:0000256" key="7">
    <source>
        <dbReference type="SAM" id="Phobius"/>
    </source>
</evidence>
<dbReference type="PANTHER" id="PTHR42709">
    <property type="entry name" value="ALKALINE PHOSPHATASE LIKE PROTEIN"/>
    <property type="match status" value="1"/>
</dbReference>
<dbReference type="EMBL" id="POWG01000025">
    <property type="protein sequence ID" value="PNQ96856.1"/>
    <property type="molecule type" value="Genomic_DNA"/>
</dbReference>
<accession>A0A2K1FWG3</accession>